<protein>
    <submittedName>
        <fullName evidence="1">Uncharacterized protein</fullName>
    </submittedName>
</protein>
<name>A0ABU6TYR4_9FABA</name>
<evidence type="ECO:0000313" key="1">
    <source>
        <dbReference type="EMBL" id="MED6153350.1"/>
    </source>
</evidence>
<reference evidence="1 2" key="1">
    <citation type="journal article" date="2023" name="Plants (Basel)">
        <title>Bridging the Gap: Combining Genomics and Transcriptomics Approaches to Understand Stylosanthes scabra, an Orphan Legume from the Brazilian Caatinga.</title>
        <authorList>
            <person name="Ferreira-Neto J.R.C."/>
            <person name="da Silva M.D."/>
            <person name="Binneck E."/>
            <person name="de Melo N.F."/>
            <person name="da Silva R.H."/>
            <person name="de Melo A.L.T.M."/>
            <person name="Pandolfi V."/>
            <person name="Bustamante F.O."/>
            <person name="Brasileiro-Vidal A.C."/>
            <person name="Benko-Iseppon A.M."/>
        </authorList>
    </citation>
    <scope>NUCLEOTIDE SEQUENCE [LARGE SCALE GENOMIC DNA]</scope>
    <source>
        <tissue evidence="1">Leaves</tissue>
    </source>
</reference>
<dbReference type="EMBL" id="JASCZI010093534">
    <property type="protein sequence ID" value="MED6153350.1"/>
    <property type="molecule type" value="Genomic_DNA"/>
</dbReference>
<organism evidence="1 2">
    <name type="scientific">Stylosanthes scabra</name>
    <dbReference type="NCBI Taxonomy" id="79078"/>
    <lineage>
        <taxon>Eukaryota</taxon>
        <taxon>Viridiplantae</taxon>
        <taxon>Streptophyta</taxon>
        <taxon>Embryophyta</taxon>
        <taxon>Tracheophyta</taxon>
        <taxon>Spermatophyta</taxon>
        <taxon>Magnoliopsida</taxon>
        <taxon>eudicotyledons</taxon>
        <taxon>Gunneridae</taxon>
        <taxon>Pentapetalae</taxon>
        <taxon>rosids</taxon>
        <taxon>fabids</taxon>
        <taxon>Fabales</taxon>
        <taxon>Fabaceae</taxon>
        <taxon>Papilionoideae</taxon>
        <taxon>50 kb inversion clade</taxon>
        <taxon>dalbergioids sensu lato</taxon>
        <taxon>Dalbergieae</taxon>
        <taxon>Pterocarpus clade</taxon>
        <taxon>Stylosanthes</taxon>
    </lineage>
</organism>
<keyword evidence="2" id="KW-1185">Reference proteome</keyword>
<comment type="caution">
    <text evidence="1">The sequence shown here is derived from an EMBL/GenBank/DDBJ whole genome shotgun (WGS) entry which is preliminary data.</text>
</comment>
<proteinExistence type="predicted"/>
<sequence>MFFIRLYPNGVTNRREDGIWFQCQSPMVFQHPRVSTLRELQLVMLSNLGGRFREIKEPNRRPMWMLVCFLNDEHIRVIFECHRRLMTETIIEFLVVAVETGTSSVPQSSESPRSPIDVTPLCIAGPIGDGVEAE</sequence>
<gene>
    <name evidence="1" type="ORF">PIB30_101129</name>
</gene>
<accession>A0ABU6TYR4</accession>
<dbReference type="Proteomes" id="UP001341840">
    <property type="component" value="Unassembled WGS sequence"/>
</dbReference>
<evidence type="ECO:0000313" key="2">
    <source>
        <dbReference type="Proteomes" id="UP001341840"/>
    </source>
</evidence>